<protein>
    <submittedName>
        <fullName evidence="6">SCO1/SenC</fullName>
    </submittedName>
</protein>
<dbReference type="STRING" id="51642.NSMM_310017"/>
<evidence type="ECO:0000313" key="7">
    <source>
        <dbReference type="Proteomes" id="UP000198729"/>
    </source>
</evidence>
<evidence type="ECO:0000256" key="1">
    <source>
        <dbReference type="ARBA" id="ARBA00010996"/>
    </source>
</evidence>
<dbReference type="InterPro" id="IPR036249">
    <property type="entry name" value="Thioredoxin-like_sf"/>
</dbReference>
<keyword evidence="7" id="KW-1185">Reference proteome</keyword>
<evidence type="ECO:0000256" key="4">
    <source>
        <dbReference type="PIRSR" id="PIRSR603782-2"/>
    </source>
</evidence>
<keyword evidence="3" id="KW-0479">Metal-binding</keyword>
<evidence type="ECO:0000259" key="5">
    <source>
        <dbReference type="PROSITE" id="PS51352"/>
    </source>
</evidence>
<keyword evidence="4" id="KW-1015">Disulfide bond</keyword>
<dbReference type="AlphaFoldDB" id="A0A1G5SCL3"/>
<reference evidence="6 7" key="1">
    <citation type="submission" date="2016-10" db="EMBL/GenBank/DDBJ databases">
        <authorList>
            <person name="de Groot N.N."/>
        </authorList>
    </citation>
    <scope>NUCLEOTIDE SEQUENCE [LARGE SCALE GENOMIC DNA]</scope>
    <source>
        <strain evidence="6">1</strain>
    </source>
</reference>
<dbReference type="PANTHER" id="PTHR12151:SF25">
    <property type="entry name" value="LINALOOL DEHYDRATASE_ISOMERASE DOMAIN-CONTAINING PROTEIN"/>
    <property type="match status" value="1"/>
</dbReference>
<sequence>MKTFLITIIIVFSGSLLLWESTDGGEAFTAETARRLDVQRNPRIIPDWRLEDQNAEVFSLDAWRGHFIVVDFIYTSCPGVCLILSSGMKTLQDEFAMAGNDNDLRLLSISFDPQTDTPDRLREHLVEHFSADPDYWIAARPTSNEQLKSLLDFFKVVVIPDEYDGYTHSAGYHVIDPTGRLVAIFGFEQLPELRAYLAQALQTEEHHGNNQ</sequence>
<feature type="binding site" evidence="3">
    <location>
        <position position="168"/>
    </location>
    <ligand>
        <name>Cu cation</name>
        <dbReference type="ChEBI" id="CHEBI:23378"/>
    </ligand>
</feature>
<dbReference type="InterPro" id="IPR013766">
    <property type="entry name" value="Thioredoxin_domain"/>
</dbReference>
<dbReference type="RefSeq" id="WP_090284815.1">
    <property type="nucleotide sequence ID" value="NZ_FMWO01000038.1"/>
</dbReference>
<comment type="similarity">
    <text evidence="1">Belongs to the SCO1/2 family.</text>
</comment>
<keyword evidence="2 3" id="KW-0186">Copper</keyword>
<evidence type="ECO:0000313" key="6">
    <source>
        <dbReference type="EMBL" id="SCZ84935.1"/>
    </source>
</evidence>
<dbReference type="CDD" id="cd02968">
    <property type="entry name" value="SCO"/>
    <property type="match status" value="1"/>
</dbReference>
<gene>
    <name evidence="6" type="ORF">NSMM_310017</name>
</gene>
<dbReference type="InterPro" id="IPR003782">
    <property type="entry name" value="SCO1/SenC"/>
</dbReference>
<dbReference type="SUPFAM" id="SSF52833">
    <property type="entry name" value="Thioredoxin-like"/>
    <property type="match status" value="1"/>
</dbReference>
<evidence type="ECO:0000256" key="2">
    <source>
        <dbReference type="ARBA" id="ARBA00023008"/>
    </source>
</evidence>
<feature type="binding site" evidence="3">
    <location>
        <position position="77"/>
    </location>
    <ligand>
        <name>Cu cation</name>
        <dbReference type="ChEBI" id="CHEBI:23378"/>
    </ligand>
</feature>
<feature type="binding site" evidence="3">
    <location>
        <position position="81"/>
    </location>
    <ligand>
        <name>Cu cation</name>
        <dbReference type="ChEBI" id="CHEBI:23378"/>
    </ligand>
</feature>
<evidence type="ECO:0000256" key="3">
    <source>
        <dbReference type="PIRSR" id="PIRSR603782-1"/>
    </source>
</evidence>
<proteinExistence type="inferred from homology"/>
<dbReference type="Proteomes" id="UP000198729">
    <property type="component" value="Unassembled WGS sequence"/>
</dbReference>
<feature type="domain" description="Thioredoxin" evidence="5">
    <location>
        <begin position="39"/>
        <end position="202"/>
    </location>
</feature>
<feature type="disulfide bond" description="Redox-active" evidence="4">
    <location>
        <begin position="77"/>
        <end position="81"/>
    </location>
</feature>
<dbReference type="PANTHER" id="PTHR12151">
    <property type="entry name" value="ELECTRON TRANSPORT PROTIN SCO1/SENC FAMILY MEMBER"/>
    <property type="match status" value="1"/>
</dbReference>
<dbReference type="EMBL" id="FMWO01000038">
    <property type="protein sequence ID" value="SCZ84935.1"/>
    <property type="molecule type" value="Genomic_DNA"/>
</dbReference>
<accession>A0A1G5SCL3</accession>
<dbReference type="GO" id="GO:0046872">
    <property type="term" value="F:metal ion binding"/>
    <property type="evidence" value="ECO:0007669"/>
    <property type="project" value="UniProtKB-KW"/>
</dbReference>
<dbReference type="PROSITE" id="PS51352">
    <property type="entry name" value="THIOREDOXIN_2"/>
    <property type="match status" value="1"/>
</dbReference>
<dbReference type="Pfam" id="PF02630">
    <property type="entry name" value="SCO1-SenC"/>
    <property type="match status" value="1"/>
</dbReference>
<name>A0A1G5SCL3_9PROT</name>
<dbReference type="OrthoDB" id="8550465at2"/>
<dbReference type="Gene3D" id="3.40.30.10">
    <property type="entry name" value="Glutaredoxin"/>
    <property type="match status" value="1"/>
</dbReference>
<organism evidence="6 7">
    <name type="scientific">Nitrosomonas mobilis</name>
    <dbReference type="NCBI Taxonomy" id="51642"/>
    <lineage>
        <taxon>Bacteria</taxon>
        <taxon>Pseudomonadati</taxon>
        <taxon>Pseudomonadota</taxon>
        <taxon>Betaproteobacteria</taxon>
        <taxon>Nitrosomonadales</taxon>
        <taxon>Nitrosomonadaceae</taxon>
        <taxon>Nitrosomonas</taxon>
    </lineage>
</organism>